<dbReference type="EMBL" id="JANPWB010000002">
    <property type="protein sequence ID" value="KAJ1208048.1"/>
    <property type="molecule type" value="Genomic_DNA"/>
</dbReference>
<feature type="compositionally biased region" description="Basic and acidic residues" evidence="1">
    <location>
        <begin position="37"/>
        <end position="61"/>
    </location>
</feature>
<evidence type="ECO:0000256" key="1">
    <source>
        <dbReference type="SAM" id="MobiDB-lite"/>
    </source>
</evidence>
<protein>
    <submittedName>
        <fullName evidence="2">Uncharacterized protein</fullName>
    </submittedName>
</protein>
<feature type="region of interest" description="Disordered" evidence="1">
    <location>
        <begin position="222"/>
        <end position="247"/>
    </location>
</feature>
<feature type="compositionally biased region" description="Basic and acidic residues" evidence="1">
    <location>
        <begin position="233"/>
        <end position="247"/>
    </location>
</feature>
<reference evidence="2" key="1">
    <citation type="journal article" date="2022" name="bioRxiv">
        <title>Sequencing and chromosome-scale assembly of the giantPleurodeles waltlgenome.</title>
        <authorList>
            <person name="Brown T."/>
            <person name="Elewa A."/>
            <person name="Iarovenko S."/>
            <person name="Subramanian E."/>
            <person name="Araus A.J."/>
            <person name="Petzold A."/>
            <person name="Susuki M."/>
            <person name="Suzuki K.-i.T."/>
            <person name="Hayashi T."/>
            <person name="Toyoda A."/>
            <person name="Oliveira C."/>
            <person name="Osipova E."/>
            <person name="Leigh N.D."/>
            <person name="Simon A."/>
            <person name="Yun M.H."/>
        </authorList>
    </citation>
    <scope>NUCLEOTIDE SEQUENCE</scope>
    <source>
        <strain evidence="2">20211129_DDA</strain>
        <tissue evidence="2">Liver</tissue>
    </source>
</reference>
<feature type="compositionally biased region" description="Basic and acidic residues" evidence="1">
    <location>
        <begin position="74"/>
        <end position="93"/>
    </location>
</feature>
<feature type="compositionally biased region" description="Basic residues" evidence="1">
    <location>
        <begin position="172"/>
        <end position="181"/>
    </location>
</feature>
<evidence type="ECO:0000313" key="2">
    <source>
        <dbReference type="EMBL" id="KAJ1208048.1"/>
    </source>
</evidence>
<organism evidence="2 3">
    <name type="scientific">Pleurodeles waltl</name>
    <name type="common">Iberian ribbed newt</name>
    <dbReference type="NCBI Taxonomy" id="8319"/>
    <lineage>
        <taxon>Eukaryota</taxon>
        <taxon>Metazoa</taxon>
        <taxon>Chordata</taxon>
        <taxon>Craniata</taxon>
        <taxon>Vertebrata</taxon>
        <taxon>Euteleostomi</taxon>
        <taxon>Amphibia</taxon>
        <taxon>Batrachia</taxon>
        <taxon>Caudata</taxon>
        <taxon>Salamandroidea</taxon>
        <taxon>Salamandridae</taxon>
        <taxon>Pleurodelinae</taxon>
        <taxon>Pleurodeles</taxon>
    </lineage>
</organism>
<accession>A0AAV7W3J0</accession>
<comment type="caution">
    <text evidence="2">The sequence shown here is derived from an EMBL/GenBank/DDBJ whole genome shotgun (WGS) entry which is preliminary data.</text>
</comment>
<dbReference type="AlphaFoldDB" id="A0AAV7W3J0"/>
<keyword evidence="3" id="KW-1185">Reference proteome</keyword>
<dbReference type="Proteomes" id="UP001066276">
    <property type="component" value="Chromosome 1_2"/>
</dbReference>
<name>A0AAV7W3J0_PLEWA</name>
<proteinExistence type="predicted"/>
<gene>
    <name evidence="2" type="ORF">NDU88_003438</name>
</gene>
<sequence length="247" mass="27541">MGGYVTGRTLTSDRDASEGFSIKCPRGPSERYSASQDTDHFRDRDLTVHTTLEEKEIREDAALSTQQAGSATKKALEGNTMRDQKSTGRTSREVRRRRGVTEGAYKESGSTPVKEHSKAAQPHSRRSVAPQESPDDSPMGSFRVNQKEDPTLKNVQEQVVPETQEKADPRVGPRRKQRIPHKVPQGHFREILRIAGHGAFSDRDLMVRTTLEEKEIGRYVVLSPQQTGSATKKAQEGNTMRDQKSTG</sequence>
<feature type="region of interest" description="Disordered" evidence="1">
    <location>
        <begin position="1"/>
        <end position="181"/>
    </location>
</feature>
<evidence type="ECO:0000313" key="3">
    <source>
        <dbReference type="Proteomes" id="UP001066276"/>
    </source>
</evidence>
<feature type="compositionally biased region" description="Polar residues" evidence="1">
    <location>
        <begin position="223"/>
        <end position="232"/>
    </location>
</feature>